<proteinExistence type="predicted"/>
<dbReference type="AlphaFoldDB" id="W0VAB8"/>
<dbReference type="KEGG" id="jag:GJA_3688"/>
<accession>W0VAB8</accession>
<reference evidence="1 2" key="1">
    <citation type="journal article" date="2015" name="Genome Announc.">
        <title>Genome Sequence of Mushroom Soft-Rot Pathogen Janthinobacterium agaricidamnosum.</title>
        <authorList>
            <person name="Graupner K."/>
            <person name="Lackner G."/>
            <person name="Hertweck C."/>
        </authorList>
    </citation>
    <scope>NUCLEOTIDE SEQUENCE [LARGE SCALE GENOMIC DNA]</scope>
    <source>
        <strain evidence="2">NBRC 102515 / DSM 9628</strain>
    </source>
</reference>
<dbReference type="Proteomes" id="UP000027604">
    <property type="component" value="Chromosome I"/>
</dbReference>
<organism evidence="1 2">
    <name type="scientific">Janthinobacterium agaricidamnosum NBRC 102515 = DSM 9628</name>
    <dbReference type="NCBI Taxonomy" id="1349767"/>
    <lineage>
        <taxon>Bacteria</taxon>
        <taxon>Pseudomonadati</taxon>
        <taxon>Pseudomonadota</taxon>
        <taxon>Betaproteobacteria</taxon>
        <taxon>Burkholderiales</taxon>
        <taxon>Oxalobacteraceae</taxon>
        <taxon>Janthinobacterium</taxon>
    </lineage>
</organism>
<evidence type="ECO:0000313" key="1">
    <source>
        <dbReference type="EMBL" id="CDG84303.1"/>
    </source>
</evidence>
<protein>
    <submittedName>
        <fullName evidence="1">Uncharacterized protein</fullName>
    </submittedName>
</protein>
<evidence type="ECO:0000313" key="2">
    <source>
        <dbReference type="Proteomes" id="UP000027604"/>
    </source>
</evidence>
<sequence>MCLDRCRDGVAVFGNCTYDSVGQSESGKGHGNFIVRSACRHTRRQSQAIRLEVERQRQGDWT</sequence>
<keyword evidence="2" id="KW-1185">Reference proteome</keyword>
<dbReference type="PATRIC" id="fig|1349767.4.peg.278"/>
<gene>
    <name evidence="1" type="ORF">GJA_3688</name>
</gene>
<dbReference type="HOGENOM" id="CLU_2898163_0_0_4"/>
<dbReference type="EMBL" id="HG322949">
    <property type="protein sequence ID" value="CDG84303.1"/>
    <property type="molecule type" value="Genomic_DNA"/>
</dbReference>
<name>W0VAB8_9BURK</name>